<dbReference type="GO" id="GO:0043235">
    <property type="term" value="C:receptor complex"/>
    <property type="evidence" value="ECO:0007669"/>
    <property type="project" value="TreeGrafter"/>
</dbReference>
<dbReference type="EMBL" id="JAATIS010003638">
    <property type="protein sequence ID" value="KAG2464321.1"/>
    <property type="molecule type" value="Genomic_DNA"/>
</dbReference>
<feature type="domain" description="Potassium channel tetramerisation-type BTB" evidence="8">
    <location>
        <begin position="10"/>
        <end position="64"/>
    </location>
</feature>
<keyword evidence="5" id="KW-0472">Membrane</keyword>
<comment type="subcellular location">
    <subcellularLocation>
        <location evidence="1">Cell membrane</location>
    </subcellularLocation>
    <subcellularLocation>
        <location evidence="2">Cell projection</location>
        <location evidence="2">Neuron projection</location>
    </subcellularLocation>
</comment>
<dbReference type="GO" id="GO:0043005">
    <property type="term" value="C:neuron projection"/>
    <property type="evidence" value="ECO:0007669"/>
    <property type="project" value="UniProtKB-SubCell"/>
</dbReference>
<evidence type="ECO:0000256" key="6">
    <source>
        <dbReference type="ARBA" id="ARBA00023273"/>
    </source>
</evidence>
<dbReference type="Pfam" id="PF02214">
    <property type="entry name" value="BTB_2"/>
    <property type="match status" value="1"/>
</dbReference>
<dbReference type="AlphaFoldDB" id="A0A8X8BQL3"/>
<evidence type="ECO:0000313" key="10">
    <source>
        <dbReference type="EMBL" id="KAG2464321.1"/>
    </source>
</evidence>
<dbReference type="SUPFAM" id="SSF54695">
    <property type="entry name" value="POZ domain"/>
    <property type="match status" value="1"/>
</dbReference>
<keyword evidence="3" id="KW-1003">Cell membrane</keyword>
<gene>
    <name evidence="10" type="primary">Kctd8_1</name>
    <name evidence="10" type="ORF">GTO96_0002741</name>
</gene>
<evidence type="ECO:0000256" key="4">
    <source>
        <dbReference type="ARBA" id="ARBA00022553"/>
    </source>
</evidence>
<keyword evidence="4" id="KW-0597">Phosphoprotein</keyword>
<proteinExistence type="predicted"/>
<dbReference type="Pfam" id="PF23110">
    <property type="entry name" value="H1_KCTD8_12_16"/>
    <property type="match status" value="1"/>
</dbReference>
<dbReference type="GO" id="GO:0008277">
    <property type="term" value="P:regulation of G protein-coupled receptor signaling pathway"/>
    <property type="evidence" value="ECO:0007669"/>
    <property type="project" value="TreeGrafter"/>
</dbReference>
<evidence type="ECO:0000256" key="2">
    <source>
        <dbReference type="ARBA" id="ARBA00004487"/>
    </source>
</evidence>
<reference evidence="10 11" key="1">
    <citation type="journal article" date="2021" name="Cell">
        <title>Tracing the genetic footprints of vertebrate landing in non-teleost ray-finned fishes.</title>
        <authorList>
            <person name="Bi X."/>
            <person name="Wang K."/>
            <person name="Yang L."/>
            <person name="Pan H."/>
            <person name="Jiang H."/>
            <person name="Wei Q."/>
            <person name="Fang M."/>
            <person name="Yu H."/>
            <person name="Zhu C."/>
            <person name="Cai Y."/>
            <person name="He Y."/>
            <person name="Gan X."/>
            <person name="Zeng H."/>
            <person name="Yu D."/>
            <person name="Zhu Y."/>
            <person name="Jiang H."/>
            <person name="Qiu Q."/>
            <person name="Yang H."/>
            <person name="Zhang Y.E."/>
            <person name="Wang W."/>
            <person name="Zhu M."/>
            <person name="He S."/>
            <person name="Zhang G."/>
        </authorList>
    </citation>
    <scope>NUCLEOTIDE SEQUENCE [LARGE SCALE GENOMIC DNA]</scope>
    <source>
        <strain evidence="10">Bchr_013</strain>
    </source>
</reference>
<dbReference type="PANTHER" id="PTHR14499">
    <property type="entry name" value="POTASSIUM CHANNEL TETRAMERIZATION DOMAIN-CONTAINING"/>
    <property type="match status" value="1"/>
</dbReference>
<organism evidence="10 11">
    <name type="scientific">Polypterus senegalus</name>
    <name type="common">Senegal bichir</name>
    <dbReference type="NCBI Taxonomy" id="55291"/>
    <lineage>
        <taxon>Eukaryota</taxon>
        <taxon>Metazoa</taxon>
        <taxon>Chordata</taxon>
        <taxon>Craniata</taxon>
        <taxon>Vertebrata</taxon>
        <taxon>Euteleostomi</taxon>
        <taxon>Actinopterygii</taxon>
        <taxon>Polypteriformes</taxon>
        <taxon>Polypteridae</taxon>
        <taxon>Polypterus</taxon>
    </lineage>
</organism>
<sequence>MFSRKNIKTLARDSKGRFFVDRDGFLFRYILDYMRDQQLVLPDHFPERSRLQREAEYFILPELVKMLTPKISKQNSIGDDACQSDPEESSPNADTARNIASLGSMACSSLTPGVGSESRRSGFITIGYRGSYTLGRDSQTDAKFRRVARIMVCGKTSLAKEVFGDTLNESRDPDRPPERYTSRYYLKFTFLEQAFDKLADAGFHMVACNSTGTCAFAHDQTDDKIWTSYTEYVFYRGNAITASQKSLDTGTTGYNENSISSLESQCEISVVQDVWNDCPLGMPPPPSPENLATSPNLKMENLEELSSPFPPPASPVKQESHSETNTMARRAGETVSSLQGNPIRPTTLPLNQLCNSRQEKGIADLQESSQRHQNCENGARSDEPEADEKRILEEELKKCIEDFKRIKIPTLFPDRKRHWQSDLLKKYNA</sequence>
<evidence type="ECO:0000259" key="9">
    <source>
        <dbReference type="Pfam" id="PF23110"/>
    </source>
</evidence>
<feature type="compositionally biased region" description="Basic and acidic residues" evidence="7">
    <location>
        <begin position="369"/>
        <end position="388"/>
    </location>
</feature>
<keyword evidence="11" id="KW-1185">Reference proteome</keyword>
<keyword evidence="6" id="KW-0966">Cell projection</keyword>
<feature type="domain" description="KCTD8/12/16 H1" evidence="9">
    <location>
        <begin position="122"/>
        <end position="236"/>
    </location>
</feature>
<evidence type="ECO:0000259" key="8">
    <source>
        <dbReference type="Pfam" id="PF02214"/>
    </source>
</evidence>
<feature type="region of interest" description="Disordered" evidence="7">
    <location>
        <begin position="363"/>
        <end position="388"/>
    </location>
</feature>
<dbReference type="GO" id="GO:0005886">
    <property type="term" value="C:plasma membrane"/>
    <property type="evidence" value="ECO:0007669"/>
    <property type="project" value="UniProtKB-SubCell"/>
</dbReference>
<dbReference type="GO" id="GO:0051260">
    <property type="term" value="P:protein homooligomerization"/>
    <property type="evidence" value="ECO:0007669"/>
    <property type="project" value="InterPro"/>
</dbReference>
<comment type="caution">
    <text evidence="10">The sequence shown here is derived from an EMBL/GenBank/DDBJ whole genome shotgun (WGS) entry which is preliminary data.</text>
</comment>
<feature type="non-terminal residue" evidence="10">
    <location>
        <position position="1"/>
    </location>
</feature>
<dbReference type="InterPro" id="IPR011333">
    <property type="entry name" value="SKP1/BTB/POZ_sf"/>
</dbReference>
<dbReference type="Proteomes" id="UP000886611">
    <property type="component" value="Unassembled WGS sequence"/>
</dbReference>
<dbReference type="InterPro" id="IPR003131">
    <property type="entry name" value="T1-type_BTB"/>
</dbReference>
<feature type="non-terminal residue" evidence="10">
    <location>
        <position position="429"/>
    </location>
</feature>
<dbReference type="InterPro" id="IPR057093">
    <property type="entry name" value="H1_KCTD8_12_16"/>
</dbReference>
<evidence type="ECO:0000256" key="3">
    <source>
        <dbReference type="ARBA" id="ARBA00022475"/>
    </source>
</evidence>
<feature type="region of interest" description="Disordered" evidence="7">
    <location>
        <begin position="75"/>
        <end position="95"/>
    </location>
</feature>
<accession>A0A8X8BQL3</accession>
<name>A0A8X8BQL3_POLSE</name>
<evidence type="ECO:0000313" key="11">
    <source>
        <dbReference type="Proteomes" id="UP000886611"/>
    </source>
</evidence>
<evidence type="ECO:0000256" key="7">
    <source>
        <dbReference type="SAM" id="MobiDB-lite"/>
    </source>
</evidence>
<protein>
    <submittedName>
        <fullName evidence="10">KCTD8 protein</fullName>
    </submittedName>
</protein>
<evidence type="ECO:0000256" key="1">
    <source>
        <dbReference type="ARBA" id="ARBA00004236"/>
    </source>
</evidence>
<dbReference type="Gene3D" id="3.30.710.10">
    <property type="entry name" value="Potassium Channel Kv1.1, Chain A"/>
    <property type="match status" value="1"/>
</dbReference>
<dbReference type="CDD" id="cd22216">
    <property type="entry name" value="H1_KCTD12b"/>
    <property type="match status" value="1"/>
</dbReference>
<evidence type="ECO:0000256" key="5">
    <source>
        <dbReference type="ARBA" id="ARBA00023136"/>
    </source>
</evidence>
<dbReference type="PANTHER" id="PTHR14499:SF30">
    <property type="entry name" value="POTASSIUM CHANNEL TETRAMERISATION DOMAIN CONTAINING 12B"/>
    <property type="match status" value="1"/>
</dbReference>